<dbReference type="KEGG" id="bmur:ABE28_021820"/>
<dbReference type="InterPro" id="IPR025625">
    <property type="entry name" value="YuzL"/>
</dbReference>
<evidence type="ECO:0000256" key="1">
    <source>
        <dbReference type="SAM" id="MobiDB-lite"/>
    </source>
</evidence>
<dbReference type="AlphaFoldDB" id="A0A1B3XUU1"/>
<keyword evidence="3" id="KW-1185">Reference proteome</keyword>
<gene>
    <name evidence="2" type="ORF">ABE28_021820</name>
</gene>
<name>A0A1B3XUU1_9BACI</name>
<evidence type="ECO:0008006" key="4">
    <source>
        <dbReference type="Google" id="ProtNLM"/>
    </source>
</evidence>
<accession>A0A1B3XUU1</accession>
<evidence type="ECO:0000313" key="2">
    <source>
        <dbReference type="EMBL" id="AOH56993.1"/>
    </source>
</evidence>
<dbReference type="Proteomes" id="UP000077926">
    <property type="component" value="Chromosome"/>
</dbReference>
<proteinExistence type="predicted"/>
<dbReference type="STRING" id="264697.ABE28_021820"/>
<reference evidence="2 3" key="1">
    <citation type="submission" date="2016-08" db="EMBL/GenBank/DDBJ databases">
        <title>Complete genome sequence of Bacillus muralis G25-68, a strain with toxicity to nematodes.</title>
        <authorList>
            <person name="Zheng Z."/>
        </authorList>
    </citation>
    <scope>NUCLEOTIDE SEQUENCE [LARGE SCALE GENOMIC DNA]</scope>
    <source>
        <strain evidence="2 3">G25-68</strain>
    </source>
</reference>
<organism evidence="2 3">
    <name type="scientific">Peribacillus muralis</name>
    <dbReference type="NCBI Taxonomy" id="264697"/>
    <lineage>
        <taxon>Bacteria</taxon>
        <taxon>Bacillati</taxon>
        <taxon>Bacillota</taxon>
        <taxon>Bacilli</taxon>
        <taxon>Bacillales</taxon>
        <taxon>Bacillaceae</taxon>
        <taxon>Peribacillus</taxon>
    </lineage>
</organism>
<feature type="region of interest" description="Disordered" evidence="1">
    <location>
        <begin position="34"/>
        <end position="75"/>
    </location>
</feature>
<feature type="compositionally biased region" description="Polar residues" evidence="1">
    <location>
        <begin position="65"/>
        <end position="75"/>
    </location>
</feature>
<evidence type="ECO:0000313" key="3">
    <source>
        <dbReference type="Proteomes" id="UP000077926"/>
    </source>
</evidence>
<sequence>MIKQEKNIFLSSFLWLFLHGSVENNEQEVTYKMKRKDNPSKAAVSAASVKGNAGPGGERQHGINKVNSQNNQFKK</sequence>
<dbReference type="Pfam" id="PF14115">
    <property type="entry name" value="YuzL"/>
    <property type="match status" value="1"/>
</dbReference>
<dbReference type="EMBL" id="CP017080">
    <property type="protein sequence ID" value="AOH56993.1"/>
    <property type="molecule type" value="Genomic_DNA"/>
</dbReference>
<protein>
    <recommendedName>
        <fullName evidence="4">YuzL family protein</fullName>
    </recommendedName>
</protein>
<feature type="compositionally biased region" description="Low complexity" evidence="1">
    <location>
        <begin position="40"/>
        <end position="50"/>
    </location>
</feature>